<accession>A0ACC0JL28</accession>
<evidence type="ECO:0000313" key="1">
    <source>
        <dbReference type="EMBL" id="KAI8424834.1"/>
    </source>
</evidence>
<protein>
    <submittedName>
        <fullName evidence="1">Uncharacterized protein</fullName>
    </submittedName>
</protein>
<comment type="caution">
    <text evidence="1">The sequence shown here is derived from an EMBL/GenBank/DDBJ whole genome shotgun (WGS) entry which is preliminary data.</text>
</comment>
<proteinExistence type="predicted"/>
<name>A0ACC0JL28_CHOFU</name>
<reference evidence="1 2" key="1">
    <citation type="journal article" date="2022" name="Genome Biol. Evol.">
        <title>The Spruce Budworm Genome: Reconstructing the Evolutionary History of Antifreeze Proteins.</title>
        <authorList>
            <person name="Beliveau C."/>
            <person name="Gagne P."/>
            <person name="Picq S."/>
            <person name="Vernygora O."/>
            <person name="Keeling C.I."/>
            <person name="Pinkney K."/>
            <person name="Doucet D."/>
            <person name="Wen F."/>
            <person name="Johnston J.S."/>
            <person name="Maaroufi H."/>
            <person name="Boyle B."/>
            <person name="Laroche J."/>
            <person name="Dewar K."/>
            <person name="Juretic N."/>
            <person name="Blackburn G."/>
            <person name="Nisole A."/>
            <person name="Brunet B."/>
            <person name="Brandao M."/>
            <person name="Lumley L."/>
            <person name="Duan J."/>
            <person name="Quan G."/>
            <person name="Lucarotti C.J."/>
            <person name="Roe A.D."/>
            <person name="Sperling F.A.H."/>
            <person name="Levesque R.C."/>
            <person name="Cusson M."/>
        </authorList>
    </citation>
    <scope>NUCLEOTIDE SEQUENCE [LARGE SCALE GENOMIC DNA]</scope>
    <source>
        <strain evidence="1">Glfc:IPQL:Cfum</strain>
    </source>
</reference>
<evidence type="ECO:0000313" key="2">
    <source>
        <dbReference type="Proteomes" id="UP001064048"/>
    </source>
</evidence>
<sequence length="260" mass="28129">MRTGKTAVYGLEMRKVDVLCLLLVACGVRGEYNDGPLTSDPSLNFRGFMPSSSFRTEDQLAEPSARAEKSREDREQNDRTQRFGISTYGTTGAQGPYGGSAPGLYGPMKIDLGGVLIGSILGFGAVIILPKIIHAFSYGYGGGYGRSVDSDMHQVTDLLSRMDETLARYNIDSGACTQRLACSYVQLANENMLTGNATEIDALLANLSSNTLVRRVLDGTKLYEAATAGRSLDTDCQQLYPKCKLDKKTVVKILTQLVPS</sequence>
<dbReference type="EMBL" id="CM046111">
    <property type="protein sequence ID" value="KAI8424834.1"/>
    <property type="molecule type" value="Genomic_DNA"/>
</dbReference>
<keyword evidence="2" id="KW-1185">Reference proteome</keyword>
<dbReference type="Proteomes" id="UP001064048">
    <property type="component" value="Chromosome 11"/>
</dbReference>
<gene>
    <name evidence="1" type="ORF">MSG28_006762</name>
</gene>
<organism evidence="1 2">
    <name type="scientific">Choristoneura fumiferana</name>
    <name type="common">Spruce budworm moth</name>
    <name type="synonym">Archips fumiferana</name>
    <dbReference type="NCBI Taxonomy" id="7141"/>
    <lineage>
        <taxon>Eukaryota</taxon>
        <taxon>Metazoa</taxon>
        <taxon>Ecdysozoa</taxon>
        <taxon>Arthropoda</taxon>
        <taxon>Hexapoda</taxon>
        <taxon>Insecta</taxon>
        <taxon>Pterygota</taxon>
        <taxon>Neoptera</taxon>
        <taxon>Endopterygota</taxon>
        <taxon>Lepidoptera</taxon>
        <taxon>Glossata</taxon>
        <taxon>Ditrysia</taxon>
        <taxon>Tortricoidea</taxon>
        <taxon>Tortricidae</taxon>
        <taxon>Tortricinae</taxon>
        <taxon>Choristoneura</taxon>
    </lineage>
</organism>